<dbReference type="Proteomes" id="UP000202963">
    <property type="component" value="Segment"/>
</dbReference>
<gene>
    <name evidence="1" type="primary">45</name>
    <name evidence="1" type="ORF">SUJIDADE_45</name>
</gene>
<organism evidence="1 2">
    <name type="scientific">Streptomyces phage Sujidade</name>
    <dbReference type="NCBI Taxonomy" id="1327759"/>
    <lineage>
        <taxon>Viruses</taxon>
        <taxon>Duplodnaviria</taxon>
        <taxon>Heunggongvirae</taxon>
        <taxon>Uroviricota</taxon>
        <taxon>Caudoviricetes</taxon>
        <taxon>Arquatrovirinae</taxon>
        <taxon>Likavirus</taxon>
        <taxon>Likavirus sujidade</taxon>
    </lineage>
</organism>
<dbReference type="RefSeq" id="YP_008051447.1">
    <property type="nucleotide sequence ID" value="NC_021304.1"/>
</dbReference>
<keyword evidence="2" id="KW-1185">Reference proteome</keyword>
<dbReference type="KEGG" id="vg:16213020"/>
<reference evidence="1 2" key="1">
    <citation type="journal article" date="2013" name="J. Bacteriol.">
        <title>Evolutionary Relationships among Actinophages and a Putative Adaptation for Growth in Streptomyces spp.</title>
        <authorList>
            <person name="Smith M.C."/>
            <person name="Hendrix R.W."/>
            <person name="Dedrick R."/>
            <person name="Mitchell K."/>
            <person name="Ko C.C."/>
            <person name="Russell D."/>
            <person name="Bell E."/>
            <person name="Gregory M."/>
            <person name="Bibb M.J."/>
            <person name="Pethick F."/>
            <person name="Jacobs-Sera D."/>
            <person name="Herron P."/>
            <person name="Buttner M.J."/>
            <person name="Hatfull G.F."/>
        </authorList>
    </citation>
    <scope>NUCLEOTIDE SEQUENCE [LARGE SCALE GENOMIC DNA]</scope>
</reference>
<accession>R4TPE1</accession>
<dbReference type="GeneID" id="16213020"/>
<sequence>MKIIEITNAYETAEEARADWELIENPDVTRAVGLAARSFSNDYAGVVEYDDMQQELLILFATTESARVRLLLAEADNPVGMLKTHGYRVLRSKFKASATNLRRHSSYEGEQEKFNPEVA</sequence>
<evidence type="ECO:0000313" key="2">
    <source>
        <dbReference type="Proteomes" id="UP000202963"/>
    </source>
</evidence>
<protein>
    <submittedName>
        <fullName evidence="1">Uncharacterized protein</fullName>
    </submittedName>
</protein>
<proteinExistence type="predicted"/>
<evidence type="ECO:0000313" key="1">
    <source>
        <dbReference type="EMBL" id="AGM12143.1"/>
    </source>
</evidence>
<name>R4TPE1_9CAUD</name>
<dbReference type="EMBL" id="KC700557">
    <property type="protein sequence ID" value="AGM12143.1"/>
    <property type="molecule type" value="Genomic_DNA"/>
</dbReference>